<dbReference type="Gene3D" id="3.40.50.300">
    <property type="entry name" value="P-loop containing nucleotide triphosphate hydrolases"/>
    <property type="match status" value="1"/>
</dbReference>
<dbReference type="Proteomes" id="UP000242502">
    <property type="component" value="Unassembled WGS sequence"/>
</dbReference>
<organism evidence="12 13">
    <name type="scientific">Candidatus Endobugula sertula</name>
    <name type="common">Bugula neritina bacterial symbiont</name>
    <dbReference type="NCBI Taxonomy" id="62101"/>
    <lineage>
        <taxon>Bacteria</taxon>
        <taxon>Pseudomonadati</taxon>
        <taxon>Pseudomonadota</taxon>
        <taxon>Gammaproteobacteria</taxon>
        <taxon>Cellvibrionales</taxon>
        <taxon>Cellvibrionaceae</taxon>
        <taxon>Candidatus Endobugula</taxon>
    </lineage>
</organism>
<dbReference type="InterPro" id="IPR023000">
    <property type="entry name" value="Shikimate_kinase_CS"/>
</dbReference>
<comment type="function">
    <text evidence="11">Catalyzes the specific phosphorylation of the 3-hydroxyl group of shikimic acid using ATP as a cosubstrate.</text>
</comment>
<dbReference type="STRING" id="62101.AB835_04565"/>
<dbReference type="GO" id="GO:0008652">
    <property type="term" value="P:amino acid biosynthetic process"/>
    <property type="evidence" value="ECO:0007669"/>
    <property type="project" value="UniProtKB-KW"/>
</dbReference>
<dbReference type="Pfam" id="PF01202">
    <property type="entry name" value="SKI"/>
    <property type="match status" value="1"/>
</dbReference>
<feature type="binding site" evidence="11">
    <location>
        <position position="156"/>
    </location>
    <ligand>
        <name>ATP</name>
        <dbReference type="ChEBI" id="CHEBI:30616"/>
    </ligand>
</feature>
<comment type="pathway">
    <text evidence="1 11">Metabolic intermediate biosynthesis; chorismate biosynthesis; chorismate from D-erythrose 4-phosphate and phosphoenolpyruvate: step 5/7.</text>
</comment>
<keyword evidence="4 11" id="KW-0028">Amino-acid biosynthesis</keyword>
<dbReference type="GO" id="GO:0004765">
    <property type="term" value="F:shikimate kinase activity"/>
    <property type="evidence" value="ECO:0007669"/>
    <property type="project" value="UniProtKB-UniRule"/>
</dbReference>
<evidence type="ECO:0000256" key="8">
    <source>
        <dbReference type="ARBA" id="ARBA00022840"/>
    </source>
</evidence>
<evidence type="ECO:0000256" key="11">
    <source>
        <dbReference type="HAMAP-Rule" id="MF_00109"/>
    </source>
</evidence>
<dbReference type="GO" id="GO:0005524">
    <property type="term" value="F:ATP binding"/>
    <property type="evidence" value="ECO:0007669"/>
    <property type="project" value="UniProtKB-UniRule"/>
</dbReference>
<evidence type="ECO:0000256" key="9">
    <source>
        <dbReference type="ARBA" id="ARBA00023141"/>
    </source>
</evidence>
<dbReference type="GO" id="GO:0009073">
    <property type="term" value="P:aromatic amino acid family biosynthetic process"/>
    <property type="evidence" value="ECO:0007669"/>
    <property type="project" value="UniProtKB-KW"/>
</dbReference>
<feature type="binding site" evidence="11">
    <location>
        <begin position="14"/>
        <end position="19"/>
    </location>
    <ligand>
        <name>ATP</name>
        <dbReference type="ChEBI" id="CHEBI:30616"/>
    </ligand>
</feature>
<dbReference type="EMBL" id="MDLC01000011">
    <property type="protein sequence ID" value="ODS24302.1"/>
    <property type="molecule type" value="Genomic_DNA"/>
</dbReference>
<comment type="similarity">
    <text evidence="2 11">Belongs to the shikimate kinase family.</text>
</comment>
<keyword evidence="9 11" id="KW-0057">Aromatic amino acid biosynthesis</keyword>
<evidence type="ECO:0000256" key="4">
    <source>
        <dbReference type="ARBA" id="ARBA00022605"/>
    </source>
</evidence>
<feature type="binding site" evidence="11">
    <location>
        <position position="120"/>
    </location>
    <ligand>
        <name>ATP</name>
        <dbReference type="ChEBI" id="CHEBI:30616"/>
    </ligand>
</feature>
<dbReference type="CDD" id="cd00464">
    <property type="entry name" value="SK"/>
    <property type="match status" value="1"/>
</dbReference>
<dbReference type="PANTHER" id="PTHR21087:SF16">
    <property type="entry name" value="SHIKIMATE KINASE 1, CHLOROPLASTIC"/>
    <property type="match status" value="1"/>
</dbReference>
<comment type="subcellular location">
    <subcellularLocation>
        <location evidence="11">Cytoplasm</location>
    </subcellularLocation>
</comment>
<reference evidence="12 13" key="1">
    <citation type="journal article" date="2016" name="Appl. Environ. Microbiol.">
        <title>Lack of Overt Genome Reduction in the Bryostatin-Producing Bryozoan Symbiont "Candidatus Endobugula sertula".</title>
        <authorList>
            <person name="Miller I.J."/>
            <person name="Vanee N."/>
            <person name="Fong S.S."/>
            <person name="Lim-Fong G.E."/>
            <person name="Kwan J.C."/>
        </authorList>
    </citation>
    <scope>NUCLEOTIDE SEQUENCE [LARGE SCALE GENOMIC DNA]</scope>
    <source>
        <strain evidence="12">AB1-4</strain>
    </source>
</reference>
<keyword evidence="6 11" id="KW-0547">Nucleotide-binding</keyword>
<evidence type="ECO:0000256" key="2">
    <source>
        <dbReference type="ARBA" id="ARBA00006997"/>
    </source>
</evidence>
<dbReference type="GO" id="GO:0009423">
    <property type="term" value="P:chorismate biosynthetic process"/>
    <property type="evidence" value="ECO:0007669"/>
    <property type="project" value="UniProtKB-UniRule"/>
</dbReference>
<dbReference type="GO" id="GO:0000287">
    <property type="term" value="F:magnesium ion binding"/>
    <property type="evidence" value="ECO:0007669"/>
    <property type="project" value="UniProtKB-UniRule"/>
</dbReference>
<evidence type="ECO:0000256" key="10">
    <source>
        <dbReference type="ARBA" id="ARBA00048567"/>
    </source>
</evidence>
<keyword evidence="5 11" id="KW-0808">Transferase</keyword>
<gene>
    <name evidence="11 12" type="primary">aroK</name>
    <name evidence="12" type="ORF">AB835_04565</name>
</gene>
<keyword evidence="11" id="KW-0479">Metal-binding</keyword>
<dbReference type="PROSITE" id="PS01128">
    <property type="entry name" value="SHIKIMATE_KINASE"/>
    <property type="match status" value="1"/>
</dbReference>
<feature type="binding site" evidence="11">
    <location>
        <position position="36"/>
    </location>
    <ligand>
        <name>substrate</name>
    </ligand>
</feature>
<keyword evidence="8 11" id="KW-0067">ATP-binding</keyword>
<evidence type="ECO:0000313" key="13">
    <source>
        <dbReference type="Proteomes" id="UP000242502"/>
    </source>
</evidence>
<proteinExistence type="inferred from homology"/>
<accession>A0A1D2QRV1</accession>
<dbReference type="GO" id="GO:0005829">
    <property type="term" value="C:cytosol"/>
    <property type="evidence" value="ECO:0007669"/>
    <property type="project" value="TreeGrafter"/>
</dbReference>
<keyword evidence="7 11" id="KW-0418">Kinase</keyword>
<feature type="binding site" evidence="11">
    <location>
        <position position="82"/>
    </location>
    <ligand>
        <name>substrate</name>
    </ligand>
</feature>
<comment type="subunit">
    <text evidence="11">Monomer.</text>
</comment>
<evidence type="ECO:0000256" key="1">
    <source>
        <dbReference type="ARBA" id="ARBA00004842"/>
    </source>
</evidence>
<dbReference type="HAMAP" id="MF_00109">
    <property type="entry name" value="Shikimate_kinase"/>
    <property type="match status" value="1"/>
</dbReference>
<comment type="caution">
    <text evidence="12">The sequence shown here is derived from an EMBL/GenBank/DDBJ whole genome shotgun (WGS) entry which is preliminary data.</text>
</comment>
<sequence length="178" mass="20055">MRFFQKIVLVGPMGAGKSTIGRLLAHHLSLPFRDSDHVVEERSGADISWIFDMEGEAGFRDRETAALEALVKEEQFVLATGGGIILRQKNRELIQQAEAVIFLIADPEHLVQRTYKDKKRPLLQVDNPREKILALLEEREPLYREVATHSVVTDTQSPKAVVQRIVSNLKGDSADDEK</sequence>
<comment type="cofactor">
    <cofactor evidence="11">
        <name>Mg(2+)</name>
        <dbReference type="ChEBI" id="CHEBI:18420"/>
    </cofactor>
    <text evidence="11">Binds 1 Mg(2+) ion per subunit.</text>
</comment>
<evidence type="ECO:0000256" key="3">
    <source>
        <dbReference type="ARBA" id="ARBA00012154"/>
    </source>
</evidence>
<keyword evidence="11" id="KW-0460">Magnesium</keyword>
<keyword evidence="11" id="KW-0963">Cytoplasm</keyword>
<feature type="binding site" evidence="11">
    <location>
        <position position="139"/>
    </location>
    <ligand>
        <name>substrate</name>
    </ligand>
</feature>
<comment type="catalytic activity">
    <reaction evidence="10 11">
        <text>shikimate + ATP = 3-phosphoshikimate + ADP + H(+)</text>
        <dbReference type="Rhea" id="RHEA:13121"/>
        <dbReference type="ChEBI" id="CHEBI:15378"/>
        <dbReference type="ChEBI" id="CHEBI:30616"/>
        <dbReference type="ChEBI" id="CHEBI:36208"/>
        <dbReference type="ChEBI" id="CHEBI:145989"/>
        <dbReference type="ChEBI" id="CHEBI:456216"/>
        <dbReference type="EC" id="2.7.1.71"/>
    </reaction>
</comment>
<dbReference type="InterPro" id="IPR000623">
    <property type="entry name" value="Shikimate_kinase/TSH1"/>
</dbReference>
<evidence type="ECO:0000256" key="7">
    <source>
        <dbReference type="ARBA" id="ARBA00022777"/>
    </source>
</evidence>
<protein>
    <recommendedName>
        <fullName evidence="3 11">Shikimate kinase</fullName>
        <shortName evidence="11">SK</shortName>
        <ecNumber evidence="3 11">2.7.1.71</ecNumber>
    </recommendedName>
</protein>
<dbReference type="InterPro" id="IPR027417">
    <property type="entry name" value="P-loop_NTPase"/>
</dbReference>
<dbReference type="EC" id="2.7.1.71" evidence="3 11"/>
<feature type="binding site" evidence="11">
    <location>
        <position position="18"/>
    </location>
    <ligand>
        <name>Mg(2+)</name>
        <dbReference type="ChEBI" id="CHEBI:18420"/>
    </ligand>
</feature>
<dbReference type="InterPro" id="IPR031322">
    <property type="entry name" value="Shikimate/glucono_kinase"/>
</dbReference>
<evidence type="ECO:0000256" key="6">
    <source>
        <dbReference type="ARBA" id="ARBA00022741"/>
    </source>
</evidence>
<name>A0A1D2QRV1_9GAMM</name>
<dbReference type="SUPFAM" id="SSF52540">
    <property type="entry name" value="P-loop containing nucleoside triphosphate hydrolases"/>
    <property type="match status" value="1"/>
</dbReference>
<feature type="binding site" evidence="11">
    <location>
        <position position="60"/>
    </location>
    <ligand>
        <name>substrate</name>
    </ligand>
</feature>
<dbReference type="AlphaFoldDB" id="A0A1D2QRV1"/>
<dbReference type="PANTHER" id="PTHR21087">
    <property type="entry name" value="SHIKIMATE KINASE"/>
    <property type="match status" value="1"/>
</dbReference>
<dbReference type="PRINTS" id="PR01100">
    <property type="entry name" value="SHIKIMTKNASE"/>
</dbReference>
<dbReference type="UniPathway" id="UPA00053">
    <property type="reaction ID" value="UER00088"/>
</dbReference>
<evidence type="ECO:0000256" key="5">
    <source>
        <dbReference type="ARBA" id="ARBA00022679"/>
    </source>
</evidence>
<evidence type="ECO:0000313" key="12">
    <source>
        <dbReference type="EMBL" id="ODS24302.1"/>
    </source>
</evidence>